<evidence type="ECO:0000256" key="3">
    <source>
        <dbReference type="ARBA" id="ARBA00022741"/>
    </source>
</evidence>
<gene>
    <name evidence="10" type="ORF">FA09DRAFT_330578</name>
</gene>
<dbReference type="SUPFAM" id="SSF55174">
    <property type="entry name" value="Alpha-L RNA-binding motif"/>
    <property type="match status" value="1"/>
</dbReference>
<evidence type="ECO:0000313" key="10">
    <source>
        <dbReference type="EMBL" id="PWN97417.1"/>
    </source>
</evidence>
<keyword evidence="2 9" id="KW-0436">Ligase</keyword>
<dbReference type="Gene3D" id="1.10.240.10">
    <property type="entry name" value="Tyrosyl-Transfer RNA Synthetase"/>
    <property type="match status" value="1"/>
</dbReference>
<dbReference type="RefSeq" id="XP_025597696.1">
    <property type="nucleotide sequence ID" value="XM_025742658.1"/>
</dbReference>
<evidence type="ECO:0000256" key="6">
    <source>
        <dbReference type="ARBA" id="ARBA00023146"/>
    </source>
</evidence>
<keyword evidence="5 9" id="KW-0648">Protein biosynthesis</keyword>
<organism evidence="10 11">
    <name type="scientific">Tilletiopsis washingtonensis</name>
    <dbReference type="NCBI Taxonomy" id="58919"/>
    <lineage>
        <taxon>Eukaryota</taxon>
        <taxon>Fungi</taxon>
        <taxon>Dikarya</taxon>
        <taxon>Basidiomycota</taxon>
        <taxon>Ustilaginomycotina</taxon>
        <taxon>Exobasidiomycetes</taxon>
        <taxon>Entylomatales</taxon>
        <taxon>Entylomatales incertae sedis</taxon>
        <taxon>Tilletiopsis</taxon>
    </lineage>
</organism>
<sequence>MAASLAPLRGVASRALHAHVRRACAQPEWRSSWRSELSAPGAAPTGARGRALGAARASSSSAVAVPTAGGTATPATAVDATHPLARLEARNLLKAVTSRAVWAHLDSSSSRRTIYSGVDPSASSLHLGNLLPLLALYHLREAGLNVIVLVGGATGSIGDPSGRSTERNALEPHELQHNVERITAQIHAFYARLDEWSAAAKSERSAADGGAARRGELHVCNNQEWYAGVGVLDFLRDTGKYMRLGNMLAKESVRSRMQPTAEGGEAAGLSFTEFSYQLLQAYDFLVLHRDRHCTLQLGGSDQLGNIVAGIELILRLRSTSSSNGESGTRETEQQQPAYGLTLPLLTTASGQKFGKSAGNAVWLDADMTSDFDLYQHLLRSADADVATYLRSLTLLPLEKVEEVLQRHAAEPGKRTAQKTLADEMVGMLRGAPALRRAQTMSALLFERHEAPLPASDVFEAFHYDARLVRLDAEALGAPLARLAADIGAAASRGEARRLQKSGGLYLNGVAMTDASRVLESSDFSGEADGHGAYALLRVGKTEHRVLWLASSSSSSSP</sequence>
<evidence type="ECO:0000256" key="9">
    <source>
        <dbReference type="RuleBase" id="RU361234"/>
    </source>
</evidence>
<dbReference type="OrthoDB" id="337870at2759"/>
<dbReference type="Pfam" id="PF00579">
    <property type="entry name" value="tRNA-synt_1b"/>
    <property type="match status" value="1"/>
</dbReference>
<dbReference type="STRING" id="58919.A0A316Z6K7"/>
<dbReference type="AlphaFoldDB" id="A0A316Z6K7"/>
<keyword evidence="3 9" id="KW-0547">Nucleotide-binding</keyword>
<keyword evidence="6 9" id="KW-0030">Aminoacyl-tRNA synthetase</keyword>
<comment type="catalytic activity">
    <reaction evidence="8 9">
        <text>tRNA(Tyr) + L-tyrosine + ATP = L-tyrosyl-tRNA(Tyr) + AMP + diphosphate + H(+)</text>
        <dbReference type="Rhea" id="RHEA:10220"/>
        <dbReference type="Rhea" id="RHEA-COMP:9706"/>
        <dbReference type="Rhea" id="RHEA-COMP:9707"/>
        <dbReference type="ChEBI" id="CHEBI:15378"/>
        <dbReference type="ChEBI" id="CHEBI:30616"/>
        <dbReference type="ChEBI" id="CHEBI:33019"/>
        <dbReference type="ChEBI" id="CHEBI:58315"/>
        <dbReference type="ChEBI" id="CHEBI:78442"/>
        <dbReference type="ChEBI" id="CHEBI:78536"/>
        <dbReference type="ChEBI" id="CHEBI:456215"/>
        <dbReference type="EC" id="6.1.1.1"/>
    </reaction>
</comment>
<reference evidence="10 11" key="1">
    <citation type="journal article" date="2018" name="Mol. Biol. Evol.">
        <title>Broad Genomic Sampling Reveals a Smut Pathogenic Ancestry of the Fungal Clade Ustilaginomycotina.</title>
        <authorList>
            <person name="Kijpornyongpan T."/>
            <person name="Mondo S.J."/>
            <person name="Barry K."/>
            <person name="Sandor L."/>
            <person name="Lee J."/>
            <person name="Lipzen A."/>
            <person name="Pangilinan J."/>
            <person name="LaButti K."/>
            <person name="Hainaut M."/>
            <person name="Henrissat B."/>
            <person name="Grigoriev I.V."/>
            <person name="Spatafora J.W."/>
            <person name="Aime M.C."/>
        </authorList>
    </citation>
    <scope>NUCLEOTIDE SEQUENCE [LARGE SCALE GENOMIC DNA]</scope>
    <source>
        <strain evidence="10 11">MCA 4186</strain>
    </source>
</reference>
<evidence type="ECO:0000313" key="11">
    <source>
        <dbReference type="Proteomes" id="UP000245946"/>
    </source>
</evidence>
<dbReference type="PRINTS" id="PR01040">
    <property type="entry name" value="TRNASYNTHTYR"/>
</dbReference>
<evidence type="ECO:0000256" key="7">
    <source>
        <dbReference type="ARBA" id="ARBA00033323"/>
    </source>
</evidence>
<dbReference type="GeneID" id="37270202"/>
<dbReference type="GO" id="GO:0005524">
    <property type="term" value="F:ATP binding"/>
    <property type="evidence" value="ECO:0007669"/>
    <property type="project" value="UniProtKB-KW"/>
</dbReference>
<dbReference type="Gene3D" id="3.10.290.10">
    <property type="entry name" value="RNA-binding S4 domain"/>
    <property type="match status" value="1"/>
</dbReference>
<evidence type="ECO:0000256" key="1">
    <source>
        <dbReference type="ARBA" id="ARBA00013160"/>
    </source>
</evidence>
<dbReference type="InterPro" id="IPR002305">
    <property type="entry name" value="aa-tRNA-synth_Ic"/>
</dbReference>
<comment type="similarity">
    <text evidence="9">Belongs to the class-I aminoacyl-tRNA synthetase family.</text>
</comment>
<accession>A0A316Z6K7</accession>
<dbReference type="GO" id="GO:0005829">
    <property type="term" value="C:cytosol"/>
    <property type="evidence" value="ECO:0007669"/>
    <property type="project" value="TreeGrafter"/>
</dbReference>
<dbReference type="EC" id="6.1.1.1" evidence="1 9"/>
<proteinExistence type="inferred from homology"/>
<dbReference type="InterPro" id="IPR024088">
    <property type="entry name" value="Tyr-tRNA-ligase_bac-type"/>
</dbReference>
<evidence type="ECO:0000256" key="8">
    <source>
        <dbReference type="ARBA" id="ARBA00048248"/>
    </source>
</evidence>
<dbReference type="NCBIfam" id="TIGR00234">
    <property type="entry name" value="tyrS"/>
    <property type="match status" value="1"/>
</dbReference>
<dbReference type="GO" id="GO:0004831">
    <property type="term" value="F:tyrosine-tRNA ligase activity"/>
    <property type="evidence" value="ECO:0007669"/>
    <property type="project" value="UniProtKB-EC"/>
</dbReference>
<evidence type="ECO:0000256" key="5">
    <source>
        <dbReference type="ARBA" id="ARBA00022917"/>
    </source>
</evidence>
<name>A0A316Z6K7_9BASI</name>
<dbReference type="FunFam" id="1.10.240.10:FF:000001">
    <property type="entry name" value="Tyrosine--tRNA ligase"/>
    <property type="match status" value="1"/>
</dbReference>
<evidence type="ECO:0000256" key="4">
    <source>
        <dbReference type="ARBA" id="ARBA00022840"/>
    </source>
</evidence>
<dbReference type="PANTHER" id="PTHR11766">
    <property type="entry name" value="TYROSYL-TRNA SYNTHETASE"/>
    <property type="match status" value="1"/>
</dbReference>
<dbReference type="CDD" id="cd00805">
    <property type="entry name" value="TyrRS_core"/>
    <property type="match status" value="1"/>
</dbReference>
<dbReference type="Gene3D" id="3.40.50.620">
    <property type="entry name" value="HUPs"/>
    <property type="match status" value="1"/>
</dbReference>
<keyword evidence="4 9" id="KW-0067">ATP-binding</keyword>
<dbReference type="CDD" id="cd00165">
    <property type="entry name" value="S4"/>
    <property type="match status" value="1"/>
</dbReference>
<dbReference type="InterPro" id="IPR014729">
    <property type="entry name" value="Rossmann-like_a/b/a_fold"/>
</dbReference>
<evidence type="ECO:0000256" key="2">
    <source>
        <dbReference type="ARBA" id="ARBA00022598"/>
    </source>
</evidence>
<keyword evidence="11" id="KW-1185">Reference proteome</keyword>
<dbReference type="GO" id="GO:0005739">
    <property type="term" value="C:mitochondrion"/>
    <property type="evidence" value="ECO:0007669"/>
    <property type="project" value="TreeGrafter"/>
</dbReference>
<protein>
    <recommendedName>
        <fullName evidence="1 9">Tyrosine--tRNA ligase</fullName>
        <ecNumber evidence="1 9">6.1.1.1</ecNumber>
    </recommendedName>
    <alternativeName>
        <fullName evidence="7 9">Tyrosyl-tRNA synthetase</fullName>
    </alternativeName>
</protein>
<dbReference type="InterPro" id="IPR036986">
    <property type="entry name" value="S4_RNA-bd_sf"/>
</dbReference>
<dbReference type="GO" id="GO:0003723">
    <property type="term" value="F:RNA binding"/>
    <property type="evidence" value="ECO:0007669"/>
    <property type="project" value="InterPro"/>
</dbReference>
<dbReference type="SUPFAM" id="SSF52374">
    <property type="entry name" value="Nucleotidylyl transferase"/>
    <property type="match status" value="1"/>
</dbReference>
<dbReference type="PANTHER" id="PTHR11766:SF0">
    <property type="entry name" value="TYROSINE--TRNA LIGASE, MITOCHONDRIAL"/>
    <property type="match status" value="1"/>
</dbReference>
<dbReference type="GO" id="GO:0006437">
    <property type="term" value="P:tyrosyl-tRNA aminoacylation"/>
    <property type="evidence" value="ECO:0007669"/>
    <property type="project" value="InterPro"/>
</dbReference>
<dbReference type="EMBL" id="KZ819295">
    <property type="protein sequence ID" value="PWN97417.1"/>
    <property type="molecule type" value="Genomic_DNA"/>
</dbReference>
<dbReference type="Proteomes" id="UP000245946">
    <property type="component" value="Unassembled WGS sequence"/>
</dbReference>
<dbReference type="InterPro" id="IPR002307">
    <property type="entry name" value="Tyr-tRNA-ligase"/>
</dbReference>